<feature type="compositionally biased region" description="Polar residues" evidence="1">
    <location>
        <begin position="40"/>
        <end position="49"/>
    </location>
</feature>
<evidence type="ECO:0000313" key="2">
    <source>
        <dbReference type="EMBL" id="TBU56831.1"/>
    </source>
</evidence>
<name>A0A4Q9P1M6_9APHY</name>
<feature type="region of interest" description="Disordered" evidence="1">
    <location>
        <begin position="293"/>
        <end position="338"/>
    </location>
</feature>
<dbReference type="Pfam" id="PF15249">
    <property type="entry name" value="GLTSCR1"/>
    <property type="match status" value="1"/>
</dbReference>
<feature type="region of interest" description="Disordered" evidence="1">
    <location>
        <begin position="525"/>
        <end position="548"/>
    </location>
</feature>
<evidence type="ECO:0000313" key="3">
    <source>
        <dbReference type="Proteomes" id="UP000292082"/>
    </source>
</evidence>
<sequence length="548" mass="56883">MSSIAGPSTHSFSAFSANSRQPPAISTKLRRLQDGPDSAVASNGGTPVSATPILTPAPTTAPTTPIVRSSSQVTDAREPSQDRAASVVPPLSQNGAKEGDMGPPQAGAREPKASVAVNLDAVNARTIALSTEHKRGSDEEAVMVETAARFATKLAEDHRAVLAPDVDEPFVDEVDVVKRLLPYHVFQLPKEDLDVLLQGGGPYSSCKGKRKATEEDILREEIADTKFAIECWRRRRSLEQRFKKARIESGRYASPPDQGYVIAQAVMEVERAENAALNAELRSARAELDKIEREKRAAAPPTPAASTPARPTPTVRTTTASNYYTPSTSTTSTPTTATFMPPYRPPYSSYSQYPTTQYTYNPYAYSSYTPTTSAAYGTPQTPVTPAPATPYNPPASAASATPTSVASAQVQQAQAQATGSATAIPVQLPVSSLPALAALGIIPVAAASLPPAGQPQPPAVIKSTNGTMLSLEINLSLLQSAQMSGLVLILNALTSRGVNVDGSSGAASLSGVSSVAANGVASAATSNAAAPSTSTSSSASTPSRAPGS</sequence>
<keyword evidence="3" id="KW-1185">Reference proteome</keyword>
<dbReference type="Proteomes" id="UP000292082">
    <property type="component" value="Unassembled WGS sequence"/>
</dbReference>
<organism evidence="2 3">
    <name type="scientific">Dichomitus squalens</name>
    <dbReference type="NCBI Taxonomy" id="114155"/>
    <lineage>
        <taxon>Eukaryota</taxon>
        <taxon>Fungi</taxon>
        <taxon>Dikarya</taxon>
        <taxon>Basidiomycota</taxon>
        <taxon>Agaricomycotina</taxon>
        <taxon>Agaricomycetes</taxon>
        <taxon>Polyporales</taxon>
        <taxon>Polyporaceae</taxon>
        <taxon>Dichomitus</taxon>
    </lineage>
</organism>
<reference evidence="2 3" key="1">
    <citation type="submission" date="2019-01" db="EMBL/GenBank/DDBJ databases">
        <title>Draft genome sequences of three monokaryotic isolates of the white-rot basidiomycete fungus Dichomitus squalens.</title>
        <authorList>
            <consortium name="DOE Joint Genome Institute"/>
            <person name="Lopez S.C."/>
            <person name="Andreopoulos B."/>
            <person name="Pangilinan J."/>
            <person name="Lipzen A."/>
            <person name="Riley R."/>
            <person name="Ahrendt S."/>
            <person name="Ng V."/>
            <person name="Barry K."/>
            <person name="Daum C."/>
            <person name="Grigoriev I.V."/>
            <person name="Hilden K.S."/>
            <person name="Makela M.R."/>
            <person name="de Vries R.P."/>
        </authorList>
    </citation>
    <scope>NUCLEOTIDE SEQUENCE [LARGE SCALE GENOMIC DNA]</scope>
    <source>
        <strain evidence="2 3">CBS 464.89</strain>
    </source>
</reference>
<feature type="compositionally biased region" description="Low complexity" evidence="1">
    <location>
        <begin position="304"/>
        <end position="338"/>
    </location>
</feature>
<dbReference type="EMBL" id="ML145145">
    <property type="protein sequence ID" value="TBU56831.1"/>
    <property type="molecule type" value="Genomic_DNA"/>
</dbReference>
<feature type="region of interest" description="Disordered" evidence="1">
    <location>
        <begin position="1"/>
        <end position="109"/>
    </location>
</feature>
<accession>A0A4Q9P1M6</accession>
<protein>
    <submittedName>
        <fullName evidence="2">Uncharacterized protein</fullName>
    </submittedName>
</protein>
<feature type="compositionally biased region" description="Low complexity" evidence="1">
    <location>
        <begin position="394"/>
        <end position="403"/>
    </location>
</feature>
<feature type="region of interest" description="Disordered" evidence="1">
    <location>
        <begin position="379"/>
        <end position="403"/>
    </location>
</feature>
<evidence type="ECO:0000256" key="1">
    <source>
        <dbReference type="SAM" id="MobiDB-lite"/>
    </source>
</evidence>
<dbReference type="STRING" id="114155.A0A4Q9P1M6"/>
<proteinExistence type="predicted"/>
<feature type="compositionally biased region" description="Polar residues" evidence="1">
    <location>
        <begin position="1"/>
        <end position="21"/>
    </location>
</feature>
<feature type="compositionally biased region" description="Low complexity" evidence="1">
    <location>
        <begin position="50"/>
        <end position="66"/>
    </location>
</feature>
<dbReference type="AlphaFoldDB" id="A0A4Q9P1M6"/>
<gene>
    <name evidence="2" type="ORF">BD310DRAFT_930611</name>
</gene>
<feature type="compositionally biased region" description="Pro residues" evidence="1">
    <location>
        <begin position="382"/>
        <end position="393"/>
    </location>
</feature>
<dbReference type="InterPro" id="IPR015671">
    <property type="entry name" value="GSCR1_dom"/>
</dbReference>